<organism evidence="9 10">
    <name type="scientific">Porphyromonas somerae</name>
    <dbReference type="NCBI Taxonomy" id="322095"/>
    <lineage>
        <taxon>Bacteria</taxon>
        <taxon>Pseudomonadati</taxon>
        <taxon>Bacteroidota</taxon>
        <taxon>Bacteroidia</taxon>
        <taxon>Bacteroidales</taxon>
        <taxon>Porphyromonadaceae</taxon>
        <taxon>Porphyromonas</taxon>
    </lineage>
</organism>
<evidence type="ECO:0000256" key="6">
    <source>
        <dbReference type="SAM" id="SignalP"/>
    </source>
</evidence>
<evidence type="ECO:0000259" key="7">
    <source>
        <dbReference type="Pfam" id="PF07980"/>
    </source>
</evidence>
<evidence type="ECO:0000256" key="4">
    <source>
        <dbReference type="ARBA" id="ARBA00023136"/>
    </source>
</evidence>
<keyword evidence="4" id="KW-0472">Membrane</keyword>
<evidence type="ECO:0008006" key="11">
    <source>
        <dbReference type="Google" id="ProtNLM"/>
    </source>
</evidence>
<dbReference type="EMBL" id="LSDK01000065">
    <property type="protein sequence ID" value="KXB76384.1"/>
    <property type="molecule type" value="Genomic_DNA"/>
</dbReference>
<dbReference type="STRING" id="322095.HMPREF3185_00959"/>
<feature type="chain" id="PRO_5007462438" description="SusD family protein" evidence="6">
    <location>
        <begin position="24"/>
        <end position="538"/>
    </location>
</feature>
<dbReference type="Gene3D" id="1.25.40.390">
    <property type="match status" value="1"/>
</dbReference>
<keyword evidence="3 6" id="KW-0732">Signal</keyword>
<evidence type="ECO:0000256" key="1">
    <source>
        <dbReference type="ARBA" id="ARBA00004442"/>
    </source>
</evidence>
<keyword evidence="5" id="KW-0998">Cell outer membrane</keyword>
<comment type="caution">
    <text evidence="9">The sequence shown here is derived from an EMBL/GenBank/DDBJ whole genome shotgun (WGS) entry which is preliminary data.</text>
</comment>
<dbReference type="RefSeq" id="WP_082713158.1">
    <property type="nucleotide sequence ID" value="NZ_KQ960438.1"/>
</dbReference>
<dbReference type="InterPro" id="IPR012944">
    <property type="entry name" value="SusD_RagB_dom"/>
</dbReference>
<dbReference type="Pfam" id="PF14322">
    <property type="entry name" value="SusD-like_3"/>
    <property type="match status" value="1"/>
</dbReference>
<evidence type="ECO:0000313" key="10">
    <source>
        <dbReference type="Proteomes" id="UP000070224"/>
    </source>
</evidence>
<evidence type="ECO:0000256" key="3">
    <source>
        <dbReference type="ARBA" id="ARBA00022729"/>
    </source>
</evidence>
<dbReference type="GO" id="GO:0009279">
    <property type="term" value="C:cell outer membrane"/>
    <property type="evidence" value="ECO:0007669"/>
    <property type="project" value="UniProtKB-SubCell"/>
</dbReference>
<dbReference type="PATRIC" id="fig|322095.3.peg.947"/>
<protein>
    <recommendedName>
        <fullName evidence="11">SusD family protein</fullName>
    </recommendedName>
</protein>
<evidence type="ECO:0000313" key="9">
    <source>
        <dbReference type="EMBL" id="KXB76384.1"/>
    </source>
</evidence>
<dbReference type="SUPFAM" id="SSF48452">
    <property type="entry name" value="TPR-like"/>
    <property type="match status" value="1"/>
</dbReference>
<evidence type="ECO:0000256" key="5">
    <source>
        <dbReference type="ARBA" id="ARBA00023237"/>
    </source>
</evidence>
<feature type="domain" description="SusD-like N-terminal" evidence="8">
    <location>
        <begin position="102"/>
        <end position="248"/>
    </location>
</feature>
<reference evidence="10" key="1">
    <citation type="submission" date="2016-01" db="EMBL/GenBank/DDBJ databases">
        <authorList>
            <person name="Mitreva M."/>
            <person name="Pepin K.H."/>
            <person name="Mihindukulasuriya K.A."/>
            <person name="Fulton R."/>
            <person name="Fronick C."/>
            <person name="O'Laughlin M."/>
            <person name="Miner T."/>
            <person name="Herter B."/>
            <person name="Rosa B.A."/>
            <person name="Cordes M."/>
            <person name="Tomlinson C."/>
            <person name="Wollam A."/>
            <person name="Palsikar V.B."/>
            <person name="Mardis E.R."/>
            <person name="Wilson R.K."/>
        </authorList>
    </citation>
    <scope>NUCLEOTIDE SEQUENCE [LARGE SCALE GENOMIC DNA]</scope>
    <source>
        <strain evidence="10">KA00683</strain>
    </source>
</reference>
<dbReference type="AlphaFoldDB" id="A0A134B8X0"/>
<feature type="signal peptide" evidence="6">
    <location>
        <begin position="1"/>
        <end position="23"/>
    </location>
</feature>
<keyword evidence="10" id="KW-1185">Reference proteome</keyword>
<proteinExistence type="inferred from homology"/>
<dbReference type="Proteomes" id="UP000070224">
    <property type="component" value="Unassembled WGS sequence"/>
</dbReference>
<dbReference type="InterPro" id="IPR011990">
    <property type="entry name" value="TPR-like_helical_dom_sf"/>
</dbReference>
<evidence type="ECO:0000259" key="8">
    <source>
        <dbReference type="Pfam" id="PF14322"/>
    </source>
</evidence>
<comment type="similarity">
    <text evidence="2">Belongs to the SusD family.</text>
</comment>
<dbReference type="InterPro" id="IPR033985">
    <property type="entry name" value="SusD-like_N"/>
</dbReference>
<dbReference type="OrthoDB" id="1100079at2"/>
<gene>
    <name evidence="9" type="ORF">HMPREF3185_00959</name>
</gene>
<dbReference type="Pfam" id="PF07980">
    <property type="entry name" value="SusD_RagB"/>
    <property type="match status" value="1"/>
</dbReference>
<name>A0A134B8X0_9PORP</name>
<evidence type="ECO:0000256" key="2">
    <source>
        <dbReference type="ARBA" id="ARBA00006275"/>
    </source>
</evidence>
<sequence>MKRLHKYLAIAAGVTLLTLPACKKDFLETSSTTSLGDKQAEGTQEGLLGIVNGLHSMMYAYNFGQGFGAGAPSLNLRLDLMSDDVINTQPASLREYTYLGAHNERGDDVINFRAWDFYYTLIQHTNIAIRGFKNTLTEEERKDKKIRYSVGEAYAFRAYAYHQLVQLYAKRYNASTAASDPGVVMRTDEATNAQLYEKARRGTVAEAYELIESDLKMAMETLKDLDQNNSRNHLRYSTVCGIAARVALCKSDWAAAETYAKEAIANANSKLQVGEELLDGFNDYTANEWMWGYRYAETQNQGYGTFLATYSTNFDNGWQDHFRFAVNRNIFDQLGTNDVRRKWWYCYDQDQNIPEDVDAGYLPLISGTPGFEITGQCMKYRVQNHASSKGDVLIMRLGEMYYIQAEAEARQGKDAAAQTTLYTVVKTRDADFVQPTETGDALIEKIFLHKRLDLLFEGVRFFDMKRLGIVPNRLAAKNFQIIKDFAGPGGGETKYQEAIAKNQNASFETMPKTPDDKNWQFKIPYSEIKVNPLCQQNP</sequence>
<feature type="domain" description="RagB/SusD" evidence="7">
    <location>
        <begin position="384"/>
        <end position="538"/>
    </location>
</feature>
<comment type="subcellular location">
    <subcellularLocation>
        <location evidence="1">Cell outer membrane</location>
    </subcellularLocation>
</comment>
<accession>A0A134B8X0</accession>